<keyword evidence="14" id="KW-1185">Reference proteome</keyword>
<dbReference type="EC" id="3.4.24.-" evidence="11"/>
<evidence type="ECO:0000256" key="9">
    <source>
        <dbReference type="ARBA" id="ARBA00023049"/>
    </source>
</evidence>
<keyword evidence="10 11" id="KW-0472">Membrane</keyword>
<feature type="transmembrane region" description="Helical" evidence="11">
    <location>
        <begin position="257"/>
        <end position="277"/>
    </location>
</feature>
<comment type="similarity">
    <text evidence="3 11">Belongs to the peptidase M50B family.</text>
</comment>
<name>A0A097ARR2_THEKI</name>
<dbReference type="OrthoDB" id="9782003at2"/>
<dbReference type="STRING" id="2325.TKV_c13210"/>
<dbReference type="GO" id="GO:0004222">
    <property type="term" value="F:metalloendopeptidase activity"/>
    <property type="evidence" value="ECO:0007669"/>
    <property type="project" value="InterPro"/>
</dbReference>
<proteinExistence type="inferred from homology"/>
<dbReference type="GO" id="GO:0006508">
    <property type="term" value="P:proteolysis"/>
    <property type="evidence" value="ECO:0007669"/>
    <property type="project" value="UniProtKB-KW"/>
</dbReference>
<dbReference type="CDD" id="cd23081">
    <property type="entry name" value="cpPDZ_EcRseP-like"/>
    <property type="match status" value="1"/>
</dbReference>
<evidence type="ECO:0000256" key="2">
    <source>
        <dbReference type="ARBA" id="ARBA00004141"/>
    </source>
</evidence>
<dbReference type="Pfam" id="PF17820">
    <property type="entry name" value="PDZ_6"/>
    <property type="match status" value="1"/>
</dbReference>
<dbReference type="NCBIfam" id="TIGR00054">
    <property type="entry name" value="RIP metalloprotease RseP"/>
    <property type="match status" value="1"/>
</dbReference>
<keyword evidence="7 11" id="KW-0862">Zinc</keyword>
<evidence type="ECO:0000256" key="4">
    <source>
        <dbReference type="ARBA" id="ARBA00022670"/>
    </source>
</evidence>
<feature type="transmembrane region" description="Helical" evidence="11">
    <location>
        <begin position="88"/>
        <end position="114"/>
    </location>
</feature>
<dbReference type="InterPro" id="IPR004387">
    <property type="entry name" value="Pept_M50_Zn"/>
</dbReference>
<accession>A0A097ARR2</accession>
<reference evidence="14" key="1">
    <citation type="journal article" date="2015" name="Genome Announc.">
        <title>Whole-Genome Sequences of 80 Environmental and Clinical Isolates of Burkholderia pseudomallei.</title>
        <authorList>
            <person name="Johnson S.L."/>
            <person name="Baker A.L."/>
            <person name="Chain P.S."/>
            <person name="Currie B.J."/>
            <person name="Daligault H.E."/>
            <person name="Davenport K.W."/>
            <person name="Davis C.B."/>
            <person name="Inglis T.J."/>
            <person name="Kaestli M."/>
            <person name="Koren S."/>
            <person name="Mayo M."/>
            <person name="Merritt A.J."/>
            <person name="Price E.P."/>
            <person name="Sarovich D.S."/>
            <person name="Warner J."/>
            <person name="Rosovitz M.J."/>
        </authorList>
    </citation>
    <scope>NUCLEOTIDE SEQUENCE [LARGE SCALE GENOMIC DNA]</scope>
    <source>
        <strain evidence="14">DSM 2030</strain>
    </source>
</reference>
<dbReference type="GO" id="GO:0016020">
    <property type="term" value="C:membrane"/>
    <property type="evidence" value="ECO:0007669"/>
    <property type="project" value="UniProtKB-SubCell"/>
</dbReference>
<feature type="transmembrane region" description="Helical" evidence="11">
    <location>
        <begin position="307"/>
        <end position="325"/>
    </location>
</feature>
<keyword evidence="4 13" id="KW-0645">Protease</keyword>
<dbReference type="AlphaFoldDB" id="A0A097ARR2"/>
<evidence type="ECO:0000259" key="12">
    <source>
        <dbReference type="SMART" id="SM00228"/>
    </source>
</evidence>
<dbReference type="InterPro" id="IPR001478">
    <property type="entry name" value="PDZ"/>
</dbReference>
<evidence type="ECO:0000256" key="3">
    <source>
        <dbReference type="ARBA" id="ARBA00007931"/>
    </source>
</evidence>
<dbReference type="InterPro" id="IPR041489">
    <property type="entry name" value="PDZ_6"/>
</dbReference>
<evidence type="ECO:0000313" key="14">
    <source>
        <dbReference type="Proteomes" id="UP000029669"/>
    </source>
</evidence>
<evidence type="ECO:0000313" key="13">
    <source>
        <dbReference type="EMBL" id="AIS52492.1"/>
    </source>
</evidence>
<dbReference type="SUPFAM" id="SSF50156">
    <property type="entry name" value="PDZ domain-like"/>
    <property type="match status" value="1"/>
</dbReference>
<keyword evidence="8 11" id="KW-1133">Transmembrane helix</keyword>
<gene>
    <name evidence="13" type="ORF">TKV_c13210</name>
</gene>
<dbReference type="Proteomes" id="UP000029669">
    <property type="component" value="Chromosome"/>
</dbReference>
<dbReference type="InterPro" id="IPR036034">
    <property type="entry name" value="PDZ_sf"/>
</dbReference>
<dbReference type="PANTHER" id="PTHR42837:SF2">
    <property type="entry name" value="MEMBRANE METALLOPROTEASE ARASP2, CHLOROPLASTIC-RELATED"/>
    <property type="match status" value="1"/>
</dbReference>
<dbReference type="RefSeq" id="WP_049685243.1">
    <property type="nucleotide sequence ID" value="NZ_CP009170.1"/>
</dbReference>
<dbReference type="EMBL" id="CP009170">
    <property type="protein sequence ID" value="AIS52492.1"/>
    <property type="molecule type" value="Genomic_DNA"/>
</dbReference>
<dbReference type="HOGENOM" id="CLU_025778_1_3_9"/>
<dbReference type="Gene3D" id="2.30.42.10">
    <property type="match status" value="1"/>
</dbReference>
<dbReference type="eggNOG" id="COG0750">
    <property type="taxonomic scope" value="Bacteria"/>
</dbReference>
<dbReference type="PANTHER" id="PTHR42837">
    <property type="entry name" value="REGULATOR OF SIGMA-E PROTEASE RSEP"/>
    <property type="match status" value="1"/>
</dbReference>
<dbReference type="KEGG" id="tki:TKV_c13210"/>
<evidence type="ECO:0000256" key="7">
    <source>
        <dbReference type="ARBA" id="ARBA00022833"/>
    </source>
</evidence>
<keyword evidence="5 11" id="KW-0812">Transmembrane</keyword>
<evidence type="ECO:0000256" key="5">
    <source>
        <dbReference type="ARBA" id="ARBA00022692"/>
    </source>
</evidence>
<dbReference type="CDD" id="cd06163">
    <property type="entry name" value="S2P-M50_PDZ_RseP-like"/>
    <property type="match status" value="1"/>
</dbReference>
<dbReference type="GO" id="GO:0046872">
    <property type="term" value="F:metal ion binding"/>
    <property type="evidence" value="ECO:0007669"/>
    <property type="project" value="UniProtKB-KW"/>
</dbReference>
<evidence type="ECO:0000256" key="10">
    <source>
        <dbReference type="ARBA" id="ARBA00023136"/>
    </source>
</evidence>
<comment type="cofactor">
    <cofactor evidence="1 11">
        <name>Zn(2+)</name>
        <dbReference type="ChEBI" id="CHEBI:29105"/>
    </cofactor>
</comment>
<keyword evidence="11" id="KW-0479">Metal-binding</keyword>
<evidence type="ECO:0000256" key="1">
    <source>
        <dbReference type="ARBA" id="ARBA00001947"/>
    </source>
</evidence>
<sequence length="332" mass="37003">MTILISIIVLSVLVMFHEFGHFIVAKLSGARVNEFSIGFGPRLFKKKYGETEYSFRALLFGGYVALEGEDEKSNDPLAIVNKPWPVRLAVFAAGPLMNILLAFLLLFIVFFSIGRPIPQIKSVMEGYPAEKAGILPGDKIVMVNNTKINTWEELEKAISSTKDKEIQITIERDSNIITKDIKPVFDKQSSKNMIGIIPEYKRSLPWAFTNAIDKTVYFLKMIVITLGMLIGGKVSANDIMGPVGIVYTIGTVAKTGLLNLMTFSAFISAYLGLFNLLPFPALDGGRILFVLIEAVRGEPVTPEKEGYIHYIGFMILIALILFVTYRDVLRMF</sequence>
<dbReference type="InterPro" id="IPR008915">
    <property type="entry name" value="Peptidase_M50"/>
</dbReference>
<dbReference type="Pfam" id="PF02163">
    <property type="entry name" value="Peptidase_M50"/>
    <property type="match status" value="1"/>
</dbReference>
<comment type="subcellular location">
    <subcellularLocation>
        <location evidence="2">Membrane</location>
        <topology evidence="2">Multi-pass membrane protein</topology>
    </subcellularLocation>
</comment>
<evidence type="ECO:0000256" key="6">
    <source>
        <dbReference type="ARBA" id="ARBA00022801"/>
    </source>
</evidence>
<keyword evidence="6 11" id="KW-0378">Hydrolase</keyword>
<dbReference type="SMART" id="SM00228">
    <property type="entry name" value="PDZ"/>
    <property type="match status" value="1"/>
</dbReference>
<keyword evidence="9 11" id="KW-0482">Metalloprotease</keyword>
<evidence type="ECO:0000256" key="11">
    <source>
        <dbReference type="RuleBase" id="RU362031"/>
    </source>
</evidence>
<feature type="domain" description="PDZ" evidence="12">
    <location>
        <begin position="102"/>
        <end position="174"/>
    </location>
</feature>
<organism evidence="13 14">
    <name type="scientific">Thermoanaerobacter kivui</name>
    <name type="common">Acetogenium kivui</name>
    <dbReference type="NCBI Taxonomy" id="2325"/>
    <lineage>
        <taxon>Bacteria</taxon>
        <taxon>Bacillati</taxon>
        <taxon>Bacillota</taxon>
        <taxon>Clostridia</taxon>
        <taxon>Thermoanaerobacterales</taxon>
        <taxon>Thermoanaerobacteraceae</taxon>
        <taxon>Thermoanaerobacter</taxon>
    </lineage>
</organism>
<evidence type="ECO:0000256" key="8">
    <source>
        <dbReference type="ARBA" id="ARBA00022989"/>
    </source>
</evidence>
<protein>
    <recommendedName>
        <fullName evidence="11">Zinc metalloprotease</fullName>
        <ecNumber evidence="11">3.4.24.-</ecNumber>
    </recommendedName>
</protein>